<dbReference type="Pfam" id="PF17837">
    <property type="entry name" value="4PPT_N"/>
    <property type="match status" value="1"/>
</dbReference>
<dbReference type="RefSeq" id="WP_351978379.1">
    <property type="nucleotide sequence ID" value="NZ_JBEPBX010000034.1"/>
</dbReference>
<evidence type="ECO:0000313" key="2">
    <source>
        <dbReference type="EMBL" id="MER6617247.1"/>
    </source>
</evidence>
<name>A0ABV1V2Q0_9ACTN</name>
<evidence type="ECO:0000313" key="3">
    <source>
        <dbReference type="Proteomes" id="UP001445472"/>
    </source>
</evidence>
<dbReference type="Proteomes" id="UP001445472">
    <property type="component" value="Unassembled WGS sequence"/>
</dbReference>
<sequence length="50" mass="5588">MPYPEEAVLVSNAVDARRREFTTVRHCARRGDARTGPAWYPVLPGRHGAP</sequence>
<protein>
    <recommendedName>
        <fullName evidence="1">4'-phosphopantetheinyl transferase N-terminal domain-containing protein</fullName>
    </recommendedName>
</protein>
<dbReference type="EMBL" id="JBEPBX010000034">
    <property type="protein sequence ID" value="MER6617247.1"/>
    <property type="molecule type" value="Genomic_DNA"/>
</dbReference>
<reference evidence="2 3" key="1">
    <citation type="submission" date="2024-06" db="EMBL/GenBank/DDBJ databases">
        <title>The Natural Products Discovery Center: Release of the First 8490 Sequenced Strains for Exploring Actinobacteria Biosynthetic Diversity.</title>
        <authorList>
            <person name="Kalkreuter E."/>
            <person name="Kautsar S.A."/>
            <person name="Yang D."/>
            <person name="Bader C.D."/>
            <person name="Teijaro C.N."/>
            <person name="Fluegel L."/>
            <person name="Davis C.M."/>
            <person name="Simpson J.R."/>
            <person name="Lauterbach L."/>
            <person name="Steele A.D."/>
            <person name="Gui C."/>
            <person name="Meng S."/>
            <person name="Li G."/>
            <person name="Viehrig K."/>
            <person name="Ye F."/>
            <person name="Su P."/>
            <person name="Kiefer A.F."/>
            <person name="Nichols A."/>
            <person name="Cepeda A.J."/>
            <person name="Yan W."/>
            <person name="Fan B."/>
            <person name="Jiang Y."/>
            <person name="Adhikari A."/>
            <person name="Zheng C.-J."/>
            <person name="Schuster L."/>
            <person name="Cowan T.M."/>
            <person name="Smanski M.J."/>
            <person name="Chevrette M.G."/>
            <person name="De Carvalho L.P.S."/>
            <person name="Shen B."/>
        </authorList>
    </citation>
    <scope>NUCLEOTIDE SEQUENCE [LARGE SCALE GENOMIC DNA]</scope>
    <source>
        <strain evidence="2 3">NPDC000837</strain>
    </source>
</reference>
<comment type="caution">
    <text evidence="2">The sequence shown here is derived from an EMBL/GenBank/DDBJ whole genome shotgun (WGS) entry which is preliminary data.</text>
</comment>
<organism evidence="2 3">
    <name type="scientific">Streptomyces xantholiticus</name>
    <dbReference type="NCBI Taxonomy" id="68285"/>
    <lineage>
        <taxon>Bacteria</taxon>
        <taxon>Bacillati</taxon>
        <taxon>Actinomycetota</taxon>
        <taxon>Actinomycetes</taxon>
        <taxon>Kitasatosporales</taxon>
        <taxon>Streptomycetaceae</taxon>
        <taxon>Streptomyces</taxon>
    </lineage>
</organism>
<keyword evidence="3" id="KW-1185">Reference proteome</keyword>
<gene>
    <name evidence="2" type="ORF">ABT276_28640</name>
</gene>
<proteinExistence type="predicted"/>
<dbReference type="InterPro" id="IPR041354">
    <property type="entry name" value="4PPT_N"/>
</dbReference>
<accession>A0ABV1V2Q0</accession>
<feature type="domain" description="4'-phosphopantetheinyl transferase N-terminal" evidence="1">
    <location>
        <begin position="5"/>
        <end position="50"/>
    </location>
</feature>
<evidence type="ECO:0000259" key="1">
    <source>
        <dbReference type="Pfam" id="PF17837"/>
    </source>
</evidence>